<comment type="caution">
    <text evidence="1">The sequence shown here is derived from an EMBL/GenBank/DDBJ whole genome shotgun (WGS) entry which is preliminary data.</text>
</comment>
<keyword evidence="2" id="KW-1185">Reference proteome</keyword>
<gene>
    <name evidence="1" type="ORF">Nepgr_009383</name>
</gene>
<proteinExistence type="predicted"/>
<dbReference type="AlphaFoldDB" id="A0AAD3XK38"/>
<accession>A0AAD3XK38</accession>
<reference evidence="1" key="1">
    <citation type="submission" date="2023-05" db="EMBL/GenBank/DDBJ databases">
        <title>Nepenthes gracilis genome sequencing.</title>
        <authorList>
            <person name="Fukushima K."/>
        </authorList>
    </citation>
    <scope>NUCLEOTIDE SEQUENCE</scope>
    <source>
        <strain evidence="1">SING2019-196</strain>
    </source>
</reference>
<dbReference type="Proteomes" id="UP001279734">
    <property type="component" value="Unassembled WGS sequence"/>
</dbReference>
<protein>
    <submittedName>
        <fullName evidence="1">Uncharacterized protein</fullName>
    </submittedName>
</protein>
<evidence type="ECO:0000313" key="1">
    <source>
        <dbReference type="EMBL" id="GMH07543.1"/>
    </source>
</evidence>
<name>A0AAD3XK38_NEPGR</name>
<organism evidence="1 2">
    <name type="scientific">Nepenthes gracilis</name>
    <name type="common">Slender pitcher plant</name>
    <dbReference type="NCBI Taxonomy" id="150966"/>
    <lineage>
        <taxon>Eukaryota</taxon>
        <taxon>Viridiplantae</taxon>
        <taxon>Streptophyta</taxon>
        <taxon>Embryophyta</taxon>
        <taxon>Tracheophyta</taxon>
        <taxon>Spermatophyta</taxon>
        <taxon>Magnoliopsida</taxon>
        <taxon>eudicotyledons</taxon>
        <taxon>Gunneridae</taxon>
        <taxon>Pentapetalae</taxon>
        <taxon>Caryophyllales</taxon>
        <taxon>Nepenthaceae</taxon>
        <taxon>Nepenthes</taxon>
    </lineage>
</organism>
<sequence>MVRVAQRTERCFLHGLSLGYFRGVILRPESGSFSAGFLAACKVSAGWSPLDFLMENDRGLASAAVVEEQILALCWRLFGELLCQGQASLLSN</sequence>
<dbReference type="EMBL" id="BSYO01000007">
    <property type="protein sequence ID" value="GMH07543.1"/>
    <property type="molecule type" value="Genomic_DNA"/>
</dbReference>
<evidence type="ECO:0000313" key="2">
    <source>
        <dbReference type="Proteomes" id="UP001279734"/>
    </source>
</evidence>